<keyword evidence="2" id="KW-0547">Nucleotide-binding</keyword>
<evidence type="ECO:0000256" key="2">
    <source>
        <dbReference type="ARBA" id="ARBA00022741"/>
    </source>
</evidence>
<dbReference type="Pfam" id="PF00005">
    <property type="entry name" value="ABC_tran"/>
    <property type="match status" value="1"/>
</dbReference>
<dbReference type="PANTHER" id="PTHR42939:SF1">
    <property type="entry name" value="ABC TRANSPORTER ATP-BINDING PROTEIN ALBC-RELATED"/>
    <property type="match status" value="1"/>
</dbReference>
<evidence type="ECO:0000313" key="5">
    <source>
        <dbReference type="EMBL" id="GAA2396429.1"/>
    </source>
</evidence>
<dbReference type="Proteomes" id="UP001501444">
    <property type="component" value="Unassembled WGS sequence"/>
</dbReference>
<dbReference type="EMBL" id="BAAARV010000145">
    <property type="protein sequence ID" value="GAA2396429.1"/>
    <property type="molecule type" value="Genomic_DNA"/>
</dbReference>
<organism evidence="5 6">
    <name type="scientific">Dactylosporangium salmoneum</name>
    <dbReference type="NCBI Taxonomy" id="53361"/>
    <lineage>
        <taxon>Bacteria</taxon>
        <taxon>Bacillati</taxon>
        <taxon>Actinomycetota</taxon>
        <taxon>Actinomycetes</taxon>
        <taxon>Micromonosporales</taxon>
        <taxon>Micromonosporaceae</taxon>
        <taxon>Dactylosporangium</taxon>
    </lineage>
</organism>
<accession>A0ABP5VAN3</accession>
<evidence type="ECO:0000256" key="3">
    <source>
        <dbReference type="ARBA" id="ARBA00022840"/>
    </source>
</evidence>
<feature type="domain" description="ABC transporter" evidence="4">
    <location>
        <begin position="20"/>
        <end position="245"/>
    </location>
</feature>
<comment type="caution">
    <text evidence="5">The sequence shown here is derived from an EMBL/GenBank/DDBJ whole genome shotgun (WGS) entry which is preliminary data.</text>
</comment>
<keyword evidence="3 5" id="KW-0067">ATP-binding</keyword>
<evidence type="ECO:0000313" key="6">
    <source>
        <dbReference type="Proteomes" id="UP001501444"/>
    </source>
</evidence>
<keyword evidence="6" id="KW-1185">Reference proteome</keyword>
<dbReference type="SUPFAM" id="SSF52540">
    <property type="entry name" value="P-loop containing nucleoside triphosphate hydrolases"/>
    <property type="match status" value="1"/>
</dbReference>
<gene>
    <name evidence="5" type="ORF">GCM10010170_112220</name>
</gene>
<dbReference type="InterPro" id="IPR003439">
    <property type="entry name" value="ABC_transporter-like_ATP-bd"/>
</dbReference>
<dbReference type="InterPro" id="IPR027417">
    <property type="entry name" value="P-loop_NTPase"/>
</dbReference>
<dbReference type="PROSITE" id="PS50893">
    <property type="entry name" value="ABC_TRANSPORTER_2"/>
    <property type="match status" value="1"/>
</dbReference>
<keyword evidence="1" id="KW-0813">Transport</keyword>
<reference evidence="6" key="1">
    <citation type="journal article" date="2019" name="Int. J. Syst. Evol. Microbiol.">
        <title>The Global Catalogue of Microorganisms (GCM) 10K type strain sequencing project: providing services to taxonomists for standard genome sequencing and annotation.</title>
        <authorList>
            <consortium name="The Broad Institute Genomics Platform"/>
            <consortium name="The Broad Institute Genome Sequencing Center for Infectious Disease"/>
            <person name="Wu L."/>
            <person name="Ma J."/>
        </authorList>
    </citation>
    <scope>NUCLEOTIDE SEQUENCE [LARGE SCALE GENOMIC DNA]</scope>
    <source>
        <strain evidence="6">JCM 3272</strain>
    </source>
</reference>
<evidence type="ECO:0000259" key="4">
    <source>
        <dbReference type="PROSITE" id="PS50893"/>
    </source>
</evidence>
<dbReference type="GO" id="GO:0005524">
    <property type="term" value="F:ATP binding"/>
    <property type="evidence" value="ECO:0007669"/>
    <property type="project" value="UniProtKB-KW"/>
</dbReference>
<dbReference type="InterPro" id="IPR003593">
    <property type="entry name" value="AAA+_ATPase"/>
</dbReference>
<evidence type="ECO:0000256" key="1">
    <source>
        <dbReference type="ARBA" id="ARBA00022448"/>
    </source>
</evidence>
<dbReference type="CDD" id="cd03230">
    <property type="entry name" value="ABC_DR_subfamily_A"/>
    <property type="match status" value="1"/>
</dbReference>
<dbReference type="SMART" id="SM00382">
    <property type="entry name" value="AAA"/>
    <property type="match status" value="1"/>
</dbReference>
<name>A0ABP5VAN3_9ACTN</name>
<protein>
    <submittedName>
        <fullName evidence="5">ABC transporter ATP-binding protein</fullName>
    </submittedName>
</protein>
<dbReference type="PANTHER" id="PTHR42939">
    <property type="entry name" value="ABC TRANSPORTER ATP-BINDING PROTEIN ALBC-RELATED"/>
    <property type="match status" value="1"/>
</dbReference>
<proteinExistence type="predicted"/>
<sequence length="280" mass="28886">MPAHGRAGSIAGMSTLHAVLQAQRLTKHYGRREALAGVDLDVPPGRVVGLVGPNGAGKSTLLQLACGLIEPSAGTLRVLGARPAADAAHLARVGFVAQDAPLYAGLTVAEHLRMGARMNTGWDDPMARDRVARAGLPPDQRAGRLSGGQRAQLALTLAVAKRPELLILDEPAAALDPLARDAFLRGLLESVAQLGAGAILSSHLLADVERVCDHLIVLAGARVQLAGDVAALLAAHRRVPPGAPLSPDAERIHGDVVRGTAGAPVALADLVLAYLNRAAR</sequence>
<dbReference type="Gene3D" id="3.40.50.300">
    <property type="entry name" value="P-loop containing nucleotide triphosphate hydrolases"/>
    <property type="match status" value="1"/>
</dbReference>
<dbReference type="InterPro" id="IPR051782">
    <property type="entry name" value="ABC_Transporter_VariousFunc"/>
</dbReference>